<name>A0A4Q8LZA2_9GAMM</name>
<dbReference type="PANTHER" id="PTHR30203">
    <property type="entry name" value="OUTER MEMBRANE CATION EFFLUX PROTEIN"/>
    <property type="match status" value="1"/>
</dbReference>
<dbReference type="InterPro" id="IPR003423">
    <property type="entry name" value="OMP_efflux"/>
</dbReference>
<comment type="similarity">
    <text evidence="1">Belongs to the outer membrane factor (OMF) (TC 1.B.17) family.</text>
</comment>
<evidence type="ECO:0000256" key="1">
    <source>
        <dbReference type="ARBA" id="ARBA00007613"/>
    </source>
</evidence>
<proteinExistence type="inferred from homology"/>
<dbReference type="GO" id="GO:0015562">
    <property type="term" value="F:efflux transmembrane transporter activity"/>
    <property type="evidence" value="ECO:0007669"/>
    <property type="project" value="InterPro"/>
</dbReference>
<feature type="chain" id="PRO_5020242443" evidence="2">
    <location>
        <begin position="36"/>
        <end position="430"/>
    </location>
</feature>
<accession>A0A4Q8LZA2</accession>
<feature type="signal peptide" evidence="2">
    <location>
        <begin position="1"/>
        <end position="35"/>
    </location>
</feature>
<evidence type="ECO:0000256" key="2">
    <source>
        <dbReference type="SAM" id="SignalP"/>
    </source>
</evidence>
<protein>
    <submittedName>
        <fullName evidence="3">TolC family protein</fullName>
    </submittedName>
</protein>
<evidence type="ECO:0000313" key="4">
    <source>
        <dbReference type="Proteomes" id="UP000292087"/>
    </source>
</evidence>
<dbReference type="SUPFAM" id="SSF56954">
    <property type="entry name" value="Outer membrane efflux proteins (OEP)"/>
    <property type="match status" value="1"/>
</dbReference>
<reference evidence="3 4" key="1">
    <citation type="submission" date="2019-02" db="EMBL/GenBank/DDBJ databases">
        <title>WGS of Pseudoxanthomonas species novum from clinical isolates.</title>
        <authorList>
            <person name="Bernier A.-M."/>
            <person name="Bernard K."/>
            <person name="Vachon A."/>
        </authorList>
    </citation>
    <scope>NUCLEOTIDE SEQUENCE [LARGE SCALE GENOMIC DNA]</scope>
    <source>
        <strain evidence="3 4">NML140781</strain>
    </source>
</reference>
<keyword evidence="2" id="KW-0732">Signal</keyword>
<evidence type="ECO:0000313" key="3">
    <source>
        <dbReference type="EMBL" id="TAA37617.1"/>
    </source>
</evidence>
<organism evidence="3 4">
    <name type="scientific">Pseudoxanthomonas winnipegensis</name>
    <dbReference type="NCBI Taxonomy" id="2480810"/>
    <lineage>
        <taxon>Bacteria</taxon>
        <taxon>Pseudomonadati</taxon>
        <taxon>Pseudomonadota</taxon>
        <taxon>Gammaproteobacteria</taxon>
        <taxon>Lysobacterales</taxon>
        <taxon>Lysobacteraceae</taxon>
        <taxon>Pseudoxanthomonas</taxon>
    </lineage>
</organism>
<dbReference type="Proteomes" id="UP000292087">
    <property type="component" value="Unassembled WGS sequence"/>
</dbReference>
<dbReference type="PANTHER" id="PTHR30203:SF24">
    <property type="entry name" value="BLR4935 PROTEIN"/>
    <property type="match status" value="1"/>
</dbReference>
<dbReference type="Gene3D" id="1.20.1600.10">
    <property type="entry name" value="Outer membrane efflux proteins (OEP)"/>
    <property type="match status" value="1"/>
</dbReference>
<comment type="caution">
    <text evidence="3">The sequence shown here is derived from an EMBL/GenBank/DDBJ whole genome shotgun (WGS) entry which is preliminary data.</text>
</comment>
<dbReference type="EMBL" id="SHMF01000001">
    <property type="protein sequence ID" value="TAA37617.1"/>
    <property type="molecule type" value="Genomic_DNA"/>
</dbReference>
<gene>
    <name evidence="3" type="ORF">EA656_02850</name>
</gene>
<dbReference type="InterPro" id="IPR010131">
    <property type="entry name" value="MdtP/NodT-like"/>
</dbReference>
<dbReference type="Pfam" id="PF02321">
    <property type="entry name" value="OEP"/>
    <property type="match status" value="2"/>
</dbReference>
<dbReference type="AlphaFoldDB" id="A0A4Q8LZA2"/>
<sequence>MNSRFDRCRSWAALKCALVRTLCVAVLATPFAALAASHKLTLPEAIRLASERAPMLDARRSGVLAAQEEAARAGALPDPMLMVGIDNLPVTGSDAFDTRADDMTMKKIGLRQEIPSRAKRSARQSFAARQIDEAQAQADAEVLAVRRATAEAWIAVWAAQRQLTALQKLREQAALAAKVSKARVASGGEPVSDALATEAALLELDNRIEAARAEKLAAQAGLARWLGDAPVEVADQAPNFDSLPVSEARLLAEVNRVGPLLPATAQLETAAAAIDVARADKHPDWSVGASYGQRAGGRSDMIMFEVGIGLPLFSRNRQDRGIAAREADYQAALATREDLRRQEAARIRADLARWEGLKRQVALHEHSLLPLAQDRSATTLAAYRAGGELQPWLNARRDELDVHLAHAEHLGELGRAWAALAFLLPSEMQP</sequence>